<feature type="region of interest" description="Disordered" evidence="1">
    <location>
        <begin position="1"/>
        <end position="21"/>
    </location>
</feature>
<name>A0A5E6ZL36_PSEFL</name>
<gene>
    <name evidence="2" type="ORF">PS723_00167</name>
</gene>
<dbReference type="OrthoDB" id="8853950at2"/>
<dbReference type="AlphaFoldDB" id="A0A5E6ZL36"/>
<dbReference type="Proteomes" id="UP000379480">
    <property type="component" value="Unassembled WGS sequence"/>
</dbReference>
<protein>
    <submittedName>
        <fullName evidence="2">Uncharacterized protein</fullName>
    </submittedName>
</protein>
<evidence type="ECO:0000256" key="1">
    <source>
        <dbReference type="SAM" id="MobiDB-lite"/>
    </source>
</evidence>
<accession>A0A5E6ZL36</accession>
<dbReference type="EMBL" id="CABVHY010000001">
    <property type="protein sequence ID" value="VVN67108.1"/>
    <property type="molecule type" value="Genomic_DNA"/>
</dbReference>
<dbReference type="RefSeq" id="WP_150801797.1">
    <property type="nucleotide sequence ID" value="NZ_CABVHY010000001.1"/>
</dbReference>
<proteinExistence type="predicted"/>
<sequence length="85" mass="9564">MTSVVLTYKGPPSEQKDAESRLRRKLGGADLVCRATNLFEAQVDEQLLSLIAGDAQWQLTFPTYAEIRKPATNLNKLREKLAEMK</sequence>
<organism evidence="2 3">
    <name type="scientific">Pseudomonas fluorescens</name>
    <dbReference type="NCBI Taxonomy" id="294"/>
    <lineage>
        <taxon>Bacteria</taxon>
        <taxon>Pseudomonadati</taxon>
        <taxon>Pseudomonadota</taxon>
        <taxon>Gammaproteobacteria</taxon>
        <taxon>Pseudomonadales</taxon>
        <taxon>Pseudomonadaceae</taxon>
        <taxon>Pseudomonas</taxon>
    </lineage>
</organism>
<reference evidence="2 3" key="1">
    <citation type="submission" date="2019-09" db="EMBL/GenBank/DDBJ databases">
        <authorList>
            <person name="Chandra G."/>
            <person name="Truman W A."/>
        </authorList>
    </citation>
    <scope>NUCLEOTIDE SEQUENCE [LARGE SCALE GENOMIC DNA]</scope>
    <source>
        <strain evidence="2">PS723</strain>
    </source>
</reference>
<evidence type="ECO:0000313" key="2">
    <source>
        <dbReference type="EMBL" id="VVN67108.1"/>
    </source>
</evidence>
<evidence type="ECO:0000313" key="3">
    <source>
        <dbReference type="Proteomes" id="UP000379480"/>
    </source>
</evidence>